<name>A0ABR3IP49_9AGAR</name>
<dbReference type="PANTHER" id="PTHR33266">
    <property type="entry name" value="CHROMOSOME 15, WHOLE GENOME SHOTGUN SEQUENCE"/>
    <property type="match status" value="1"/>
</dbReference>
<accession>A0ABR3IP49</accession>
<dbReference type="PANTHER" id="PTHR33266:SF1">
    <property type="entry name" value="F-BOX DOMAIN-CONTAINING PROTEIN"/>
    <property type="match status" value="1"/>
</dbReference>
<evidence type="ECO:0000313" key="2">
    <source>
        <dbReference type="Proteomes" id="UP001556367"/>
    </source>
</evidence>
<sequence>MPAHPDVADLTQRVAATSLAEKQTLAQWLLAQPEHRLETMQGFLQKLDATSDAYYIDSLTSSLEKSLPHHLFNAYIADRVPRPLDDWKALLKEHPDLANFIPLAYKRKAERVPDPLEITAAQAKILAQAFTQPMQGNVVSRFLFDLTEFDDMYDGTKHYGRSIALTQASGKGKSFLVAHICQERLTVSICFRSLNKDMNLPRVNEGWPPQDVPICQFFVDHLSGFKGEELAGVFLGALFCVMTQILEEFPTLEGFNSQWEYGSTIREESFERVRAKAEELLSEHNVNDGWEKMRREFGMPSKTEEKRSELYRPVAWYEAISKVTVEPYLAKLLERRAELNMGKEVIIALDECTQLNNLAPEVGPEKALLPLEAISLVAVQRIIKACDDYPCWFLLLDTKTAVSVLHPPSGKAAPSYRLREAHSPLPVWPYFDYDLMVEKGFESDVTPESALSLRHQRCYGRPYWWAIQPELKIIPHAVPKLLGHLSFFNPAAEHQVFAVLSARVLPSLANNEAASYMSSEGVRSHMRILRGVVNRSILWTSAPSEPILAITAACCMLPTISESTPSTHSRYKVYNDVIATLVNTLILQKDIIEKGTLGELISRLYIIMARDAALGARPFVEKDIVTVVSLSSFFKALLPKSVHNELPSEINDYVLNFTHFTQISRNISLLTPDLLYRAWCRGVALQCVFGQSMFDILLVAYHKDHLAEPFSHKHCYVVSIQVKFRSAAASGALAQSLTVPFLYEGQELPKSMPQGLLKPKHLVMLMDLGTTTQFQQHTPEPHVSIKREVAVHAPKERKDRQPDAEIRLPWHSRETYYCKDAKDEPKRWCINVRGFDVYPVVKTMGSELLDPELWRTVNPLISRNERSCRPSKWTLLENTSCRSLDSRF</sequence>
<evidence type="ECO:0000313" key="1">
    <source>
        <dbReference type="EMBL" id="KAL0945066.1"/>
    </source>
</evidence>
<dbReference type="EMBL" id="JASNQZ010000021">
    <property type="protein sequence ID" value="KAL0945066.1"/>
    <property type="molecule type" value="Genomic_DNA"/>
</dbReference>
<dbReference type="Proteomes" id="UP001556367">
    <property type="component" value="Unassembled WGS sequence"/>
</dbReference>
<protein>
    <submittedName>
        <fullName evidence="1">Uncharacterized protein</fullName>
    </submittedName>
</protein>
<comment type="caution">
    <text evidence="1">The sequence shown here is derived from an EMBL/GenBank/DDBJ whole genome shotgun (WGS) entry which is preliminary data.</text>
</comment>
<keyword evidence="2" id="KW-1185">Reference proteome</keyword>
<proteinExistence type="predicted"/>
<organism evidence="1 2">
    <name type="scientific">Hohenbuehelia grisea</name>
    <dbReference type="NCBI Taxonomy" id="104357"/>
    <lineage>
        <taxon>Eukaryota</taxon>
        <taxon>Fungi</taxon>
        <taxon>Dikarya</taxon>
        <taxon>Basidiomycota</taxon>
        <taxon>Agaricomycotina</taxon>
        <taxon>Agaricomycetes</taxon>
        <taxon>Agaricomycetidae</taxon>
        <taxon>Agaricales</taxon>
        <taxon>Pleurotineae</taxon>
        <taxon>Pleurotaceae</taxon>
        <taxon>Hohenbuehelia</taxon>
    </lineage>
</organism>
<reference evidence="2" key="1">
    <citation type="submission" date="2024-06" db="EMBL/GenBank/DDBJ databases">
        <title>Multi-omics analyses provide insights into the biosynthesis of the anticancer antibiotic pleurotin in Hohenbuehelia grisea.</title>
        <authorList>
            <person name="Weaver J.A."/>
            <person name="Alberti F."/>
        </authorList>
    </citation>
    <scope>NUCLEOTIDE SEQUENCE [LARGE SCALE GENOMIC DNA]</scope>
    <source>
        <strain evidence="2">T-177</strain>
    </source>
</reference>
<gene>
    <name evidence="1" type="ORF">HGRIS_012020</name>
</gene>